<evidence type="ECO:0000313" key="3">
    <source>
        <dbReference type="Proteomes" id="UP000004095"/>
    </source>
</evidence>
<evidence type="ECO:0000259" key="1">
    <source>
        <dbReference type="SMART" id="SM00306"/>
    </source>
</evidence>
<dbReference type="InterPro" id="IPR003587">
    <property type="entry name" value="Hint_dom_N"/>
</dbReference>
<gene>
    <name evidence="2" type="ORF">M23134_04638</name>
</gene>
<name>A1ZTD8_MICM2</name>
<dbReference type="Gene3D" id="3.90.176.10">
    <property type="entry name" value="Toxin ADP-ribosyltransferase, Chain A, domain 1"/>
    <property type="match status" value="1"/>
</dbReference>
<keyword evidence="3" id="KW-1185">Reference proteome</keyword>
<dbReference type="Gene3D" id="2.170.16.10">
    <property type="entry name" value="Hedgehog/Intein (Hint) domain"/>
    <property type="match status" value="1"/>
</dbReference>
<dbReference type="GO" id="GO:0005576">
    <property type="term" value="C:extracellular region"/>
    <property type="evidence" value="ECO:0007669"/>
    <property type="project" value="InterPro"/>
</dbReference>
<dbReference type="SMART" id="SM00306">
    <property type="entry name" value="HintN"/>
    <property type="match status" value="1"/>
</dbReference>
<sequence length="467" mass="53347">MLFKKFFELLFSQESINHFEDYIFFVFIQQSNQFYLFSEAFISYSYFFRYIPVKINKLLTRTGYKKIEDVRVGDWVWSYNEKTGRQELKQVTSTVQLKASSLVLLKLGDEQIYATPNHPFYLEGKWVKAGNLSQGDSLHLFCSRRLALDSLVKVDTNARVYNFSVTKHHNYFVGKAGVLVHNANGYDDLLARTNSQPLKDKINALGNDKAKFLDDFKDVDAVLAKFEAKPELVDGWRVLDEAGETALRKDIGELQKVASIKQVGYKDWVNLLKNVEFKKIYDGFKNGSVARKHSKELSLLEETSIKFYTNETYFKFNNALIQGSKSDDTLALEKLLNKSLDKTPSSPGKYYRGIGKPEIAMLNKLKIGGEVPYKNFVSTSSDIGTAGTFARKNNTKTGEAALVIIESKNGKNIKKYSDAEFEAEVLHKSGSKFILKSIEENKLLNAFEHQFDYMPPVYGRKYTIVEK</sequence>
<comment type="caution">
    <text evidence="2">The sequence shown here is derived from an EMBL/GenBank/DDBJ whole genome shotgun (WGS) entry which is preliminary data.</text>
</comment>
<proteinExistence type="predicted"/>
<dbReference type="Pfam" id="PF03496">
    <property type="entry name" value="ADPrib_exo_Tox"/>
    <property type="match status" value="1"/>
</dbReference>
<dbReference type="SUPFAM" id="SSF56399">
    <property type="entry name" value="ADP-ribosylation"/>
    <property type="match status" value="1"/>
</dbReference>
<dbReference type="AlphaFoldDB" id="A1ZTD8"/>
<dbReference type="Pfam" id="PF07591">
    <property type="entry name" value="PT-HINT"/>
    <property type="match status" value="1"/>
</dbReference>
<feature type="domain" description="Hint" evidence="1">
    <location>
        <begin position="57"/>
        <end position="142"/>
    </location>
</feature>
<dbReference type="PROSITE" id="PS51996">
    <property type="entry name" value="TR_MART"/>
    <property type="match status" value="1"/>
</dbReference>
<evidence type="ECO:0000313" key="2">
    <source>
        <dbReference type="EMBL" id="EAY26360.1"/>
    </source>
</evidence>
<dbReference type="eggNOG" id="COG3209">
    <property type="taxonomic scope" value="Bacteria"/>
</dbReference>
<dbReference type="InterPro" id="IPR003540">
    <property type="entry name" value="ADP-ribosyltransferase"/>
</dbReference>
<dbReference type="InterPro" id="IPR036844">
    <property type="entry name" value="Hint_dom_sf"/>
</dbReference>
<dbReference type="InterPro" id="IPR030934">
    <property type="entry name" value="Intein_C"/>
</dbReference>
<dbReference type="NCBIfam" id="TIGR01443">
    <property type="entry name" value="intein_Cterm"/>
    <property type="match status" value="1"/>
</dbReference>
<dbReference type="EMBL" id="AAWS01000035">
    <property type="protein sequence ID" value="EAY26360.1"/>
    <property type="molecule type" value="Genomic_DNA"/>
</dbReference>
<organism evidence="2 3">
    <name type="scientific">Microscilla marina ATCC 23134</name>
    <dbReference type="NCBI Taxonomy" id="313606"/>
    <lineage>
        <taxon>Bacteria</taxon>
        <taxon>Pseudomonadati</taxon>
        <taxon>Bacteroidota</taxon>
        <taxon>Cytophagia</taxon>
        <taxon>Cytophagales</taxon>
        <taxon>Microscillaceae</taxon>
        <taxon>Microscilla</taxon>
    </lineage>
</organism>
<dbReference type="CDD" id="cd00081">
    <property type="entry name" value="Hint"/>
    <property type="match status" value="1"/>
</dbReference>
<dbReference type="Proteomes" id="UP000004095">
    <property type="component" value="Unassembled WGS sequence"/>
</dbReference>
<reference evidence="2 3" key="1">
    <citation type="submission" date="2007-01" db="EMBL/GenBank/DDBJ databases">
        <authorList>
            <person name="Haygood M."/>
            <person name="Podell S."/>
            <person name="Anderson C."/>
            <person name="Hopkinson B."/>
            <person name="Roe K."/>
            <person name="Barbeau K."/>
            <person name="Gaasterland T."/>
            <person name="Ferriera S."/>
            <person name="Johnson J."/>
            <person name="Kravitz S."/>
            <person name="Beeson K."/>
            <person name="Sutton G."/>
            <person name="Rogers Y.-H."/>
            <person name="Friedman R."/>
            <person name="Frazier M."/>
            <person name="Venter J.C."/>
        </authorList>
    </citation>
    <scope>NUCLEOTIDE SEQUENCE [LARGE SCALE GENOMIC DNA]</scope>
    <source>
        <strain evidence="2 3">ATCC 23134</strain>
    </source>
</reference>
<dbReference type="PROSITE" id="PS50818">
    <property type="entry name" value="INTEIN_C_TER"/>
    <property type="match status" value="1"/>
</dbReference>
<accession>A1ZTD8</accession>
<protein>
    <submittedName>
        <fullName evidence="2">Intein C-terminal splicing region domain protein</fullName>
    </submittedName>
</protein>
<dbReference type="SUPFAM" id="SSF51294">
    <property type="entry name" value="Hedgehog/intein (Hint) domain"/>
    <property type="match status" value="1"/>
</dbReference>